<gene>
    <name evidence="1" type="ORF">EDC14_10378</name>
</gene>
<evidence type="ECO:0000313" key="1">
    <source>
        <dbReference type="EMBL" id="TCL59771.1"/>
    </source>
</evidence>
<keyword evidence="2" id="KW-1185">Reference proteome</keyword>
<comment type="caution">
    <text evidence="1">The sequence shown here is derived from an EMBL/GenBank/DDBJ whole genome shotgun (WGS) entry which is preliminary data.</text>
</comment>
<name>A0A4R1R302_HYDET</name>
<organism evidence="1 2">
    <name type="scientific">Hydrogenispora ethanolica</name>
    <dbReference type="NCBI Taxonomy" id="1082276"/>
    <lineage>
        <taxon>Bacteria</taxon>
        <taxon>Bacillati</taxon>
        <taxon>Bacillota</taxon>
        <taxon>Hydrogenispora</taxon>
    </lineage>
</organism>
<dbReference type="EMBL" id="SLUN01000037">
    <property type="protein sequence ID" value="TCL59771.1"/>
    <property type="molecule type" value="Genomic_DNA"/>
</dbReference>
<evidence type="ECO:0000313" key="2">
    <source>
        <dbReference type="Proteomes" id="UP000295008"/>
    </source>
</evidence>
<accession>A0A4R1R302</accession>
<dbReference type="RefSeq" id="WP_243663070.1">
    <property type="nucleotide sequence ID" value="NZ_SLUN01000037.1"/>
</dbReference>
<dbReference type="AlphaFoldDB" id="A0A4R1R302"/>
<reference evidence="1 2" key="1">
    <citation type="submission" date="2019-03" db="EMBL/GenBank/DDBJ databases">
        <title>Genomic Encyclopedia of Type Strains, Phase IV (KMG-IV): sequencing the most valuable type-strain genomes for metagenomic binning, comparative biology and taxonomic classification.</title>
        <authorList>
            <person name="Goeker M."/>
        </authorList>
    </citation>
    <scope>NUCLEOTIDE SEQUENCE [LARGE SCALE GENOMIC DNA]</scope>
    <source>
        <strain evidence="1 2">LX-B</strain>
    </source>
</reference>
<sequence length="96" mass="10117">MVNLVITAKEVKGHCSAGIRAGDRVVLRGANIALDESDKVCGFAFASLYPVIMAARLGHDLKDLGLSERLVQCIDPGPPHSAGGTVLFEIKALTET</sequence>
<dbReference type="InterPro" id="IPR023811">
    <property type="entry name" value="CHP04076"/>
</dbReference>
<proteinExistence type="predicted"/>
<protein>
    <submittedName>
        <fullName evidence="1">Putative repeat protein (TIGR04076 family)</fullName>
    </submittedName>
</protein>
<dbReference type="NCBIfam" id="TIGR04076">
    <property type="entry name" value="TIGR04076 family protein"/>
    <property type="match status" value="1"/>
</dbReference>
<dbReference type="Proteomes" id="UP000295008">
    <property type="component" value="Unassembled WGS sequence"/>
</dbReference>